<accession>A0A0L0QJM1</accession>
<evidence type="ECO:0000313" key="1">
    <source>
        <dbReference type="EMBL" id="KNE18757.1"/>
    </source>
</evidence>
<dbReference type="EMBL" id="LGTO01000007">
    <property type="protein sequence ID" value="KNE18757.1"/>
    <property type="molecule type" value="Genomic_DNA"/>
</dbReference>
<evidence type="ECO:0000313" key="2">
    <source>
        <dbReference type="Proteomes" id="UP000036780"/>
    </source>
</evidence>
<dbReference type="AlphaFoldDB" id="A0A0L0QJM1"/>
<dbReference type="Proteomes" id="UP000036780">
    <property type="component" value="Unassembled WGS sequence"/>
</dbReference>
<dbReference type="PATRIC" id="fig|1473.5.peg.278"/>
<keyword evidence="2" id="KW-1185">Reference proteome</keyword>
<protein>
    <submittedName>
        <fullName evidence="1">Uncharacterized protein</fullName>
    </submittedName>
</protein>
<name>A0A0L0QJM1_VIRPA</name>
<organism evidence="1 2">
    <name type="scientific">Virgibacillus pantothenticus</name>
    <dbReference type="NCBI Taxonomy" id="1473"/>
    <lineage>
        <taxon>Bacteria</taxon>
        <taxon>Bacillati</taxon>
        <taxon>Bacillota</taxon>
        <taxon>Bacilli</taxon>
        <taxon>Bacillales</taxon>
        <taxon>Bacillaceae</taxon>
        <taxon>Virgibacillus</taxon>
    </lineage>
</organism>
<gene>
    <name evidence="1" type="ORF">AFK71_09095</name>
</gene>
<proteinExistence type="predicted"/>
<reference evidence="2" key="1">
    <citation type="submission" date="2015-07" db="EMBL/GenBank/DDBJ databases">
        <title>Fjat-10053 dsm26.</title>
        <authorList>
            <person name="Liu B."/>
            <person name="Wang J."/>
            <person name="Zhu Y."/>
            <person name="Liu G."/>
            <person name="Chen Q."/>
            <person name="Chen Z."/>
            <person name="Lan J."/>
            <person name="Che J."/>
            <person name="Ge C."/>
            <person name="Shi H."/>
            <person name="Pan Z."/>
            <person name="Liu X."/>
        </authorList>
    </citation>
    <scope>NUCLEOTIDE SEQUENCE [LARGE SCALE GENOMIC DNA]</scope>
    <source>
        <strain evidence="2">DSM 26</strain>
    </source>
</reference>
<comment type="caution">
    <text evidence="1">The sequence shown here is derived from an EMBL/GenBank/DDBJ whole genome shotgun (WGS) entry which is preliminary data.</text>
</comment>
<sequence>MLTRATHGKGSLLLDKKEKLLDSVYKAVMKEFQKGLDLSEWAPDQQGKKLEKIIPNFMLATYES</sequence>